<dbReference type="RefSeq" id="WP_350791367.1">
    <property type="nucleotide sequence ID" value="NZ_JBEPEK010000739.1"/>
</dbReference>
<evidence type="ECO:0000256" key="1">
    <source>
        <dbReference type="SAM" id="MobiDB-lite"/>
    </source>
</evidence>
<sequence>ADPGADGTAFPAGTEADAADGGTDAVFHTLHPLTARTARNAVDLYAWGEERAWLPAGATGATLVGTPAGLGLTAGDVLVLQEVLGDDGTAATADPIRRQAVRLDADPVADTDPLTGTELVRVSWFRQDAPPFPLRLWRFPDGDSGTVGATVARANVVPAEHGTLVGPEPLVPAEVPVRGRYRPRLARPGLAHAVPYDHRQALGRPAAEALAVDPALALPALAALHDGTGPWTAVRDLLDAGPYAAQCVVETEDDGRAYLRFGDGDGGRAPVPGTAFTAAYRTGGGTAGNVGRDTLTRLSVPVTGVRVGNPLPAAGGTDPEPVEQVRQWAPQAFRVLQRAVTDADYAEVTGRLPQVRQAVAARRWTGSWYTETVTVERADGLPADRAFRARAAAYLEDYRMAGGDVRVTTVVPVSLDIVLTVHVAPGHLGSDVRRDLLEVFTAGLRADGTPGFFHPARLAFGRPVYLSHVVAAASAVPGVLWVDTDDTPPRPNRFQRWGRPAAGERAAGLMAMGRQEVPRCMNDPSRPEHGRIDFLTEGGA</sequence>
<name>A0ABV1XDR4_9ACTN</name>
<dbReference type="InterPro" id="IPR011749">
    <property type="entry name" value="CHP02243"/>
</dbReference>
<organism evidence="2 3">
    <name type="scientific">Streptomyces hyaluromycini</name>
    <dbReference type="NCBI Taxonomy" id="1377993"/>
    <lineage>
        <taxon>Bacteria</taxon>
        <taxon>Bacillati</taxon>
        <taxon>Actinomycetota</taxon>
        <taxon>Actinomycetes</taxon>
        <taxon>Kitasatosporales</taxon>
        <taxon>Streptomycetaceae</taxon>
        <taxon>Streptomyces</taxon>
    </lineage>
</organism>
<proteinExistence type="predicted"/>
<protein>
    <submittedName>
        <fullName evidence="2">Baseplate assembly protein</fullName>
    </submittedName>
</protein>
<reference evidence="2 3" key="1">
    <citation type="submission" date="2024-06" db="EMBL/GenBank/DDBJ databases">
        <title>The Natural Products Discovery Center: Release of the First 8490 Sequenced Strains for Exploring Actinobacteria Biosynthetic Diversity.</title>
        <authorList>
            <person name="Kalkreuter E."/>
            <person name="Kautsar S.A."/>
            <person name="Yang D."/>
            <person name="Bader C.D."/>
            <person name="Teijaro C.N."/>
            <person name="Fluegel L."/>
            <person name="Davis C.M."/>
            <person name="Simpson J.R."/>
            <person name="Lauterbach L."/>
            <person name="Steele A.D."/>
            <person name="Gui C."/>
            <person name="Meng S."/>
            <person name="Li G."/>
            <person name="Viehrig K."/>
            <person name="Ye F."/>
            <person name="Su P."/>
            <person name="Kiefer A.F."/>
            <person name="Nichols A."/>
            <person name="Cepeda A.J."/>
            <person name="Yan W."/>
            <person name="Fan B."/>
            <person name="Jiang Y."/>
            <person name="Adhikari A."/>
            <person name="Zheng C.-J."/>
            <person name="Schuster L."/>
            <person name="Cowan T.M."/>
            <person name="Smanski M.J."/>
            <person name="Chevrette M.G."/>
            <person name="De Carvalho L.P.S."/>
            <person name="Shen B."/>
        </authorList>
    </citation>
    <scope>NUCLEOTIDE SEQUENCE [LARGE SCALE GENOMIC DNA]</scope>
    <source>
        <strain evidence="2 3">NPDC000234</strain>
    </source>
</reference>
<feature type="region of interest" description="Disordered" evidence="1">
    <location>
        <begin position="521"/>
        <end position="540"/>
    </location>
</feature>
<keyword evidence="3" id="KW-1185">Reference proteome</keyword>
<accession>A0ABV1XDR4</accession>
<dbReference type="EMBL" id="JBEPEK010000739">
    <property type="protein sequence ID" value="MER7187153.1"/>
    <property type="molecule type" value="Genomic_DNA"/>
</dbReference>
<evidence type="ECO:0000313" key="3">
    <source>
        <dbReference type="Proteomes" id="UP001474181"/>
    </source>
</evidence>
<dbReference type="Proteomes" id="UP001474181">
    <property type="component" value="Unassembled WGS sequence"/>
</dbReference>
<evidence type="ECO:0000313" key="2">
    <source>
        <dbReference type="EMBL" id="MER7187153.1"/>
    </source>
</evidence>
<comment type="caution">
    <text evidence="2">The sequence shown here is derived from an EMBL/GenBank/DDBJ whole genome shotgun (WGS) entry which is preliminary data.</text>
</comment>
<gene>
    <name evidence="2" type="ORF">ABT404_48165</name>
</gene>
<feature type="compositionally biased region" description="Basic and acidic residues" evidence="1">
    <location>
        <begin position="525"/>
        <end position="534"/>
    </location>
</feature>
<dbReference type="NCBIfam" id="TIGR02243">
    <property type="entry name" value="putative baseplate assembly protein"/>
    <property type="match status" value="1"/>
</dbReference>
<feature type="region of interest" description="Disordered" evidence="1">
    <location>
        <begin position="1"/>
        <end position="20"/>
    </location>
</feature>
<feature type="non-terminal residue" evidence="2">
    <location>
        <position position="1"/>
    </location>
</feature>